<reference evidence="2 3" key="1">
    <citation type="journal article" date="2019" name="Commun. Biol.">
        <title>The bagworm genome reveals a unique fibroin gene that provides high tensile strength.</title>
        <authorList>
            <person name="Kono N."/>
            <person name="Nakamura H."/>
            <person name="Ohtoshi R."/>
            <person name="Tomita M."/>
            <person name="Numata K."/>
            <person name="Arakawa K."/>
        </authorList>
    </citation>
    <scope>NUCLEOTIDE SEQUENCE [LARGE SCALE GENOMIC DNA]</scope>
</reference>
<protein>
    <submittedName>
        <fullName evidence="2">Protein lava lamp</fullName>
    </submittedName>
</protein>
<sequence>MEIVTLKEQLAIRSAEYARLAAQYDPFKLHDTSSHSSVTAFSENRRQVRCFHGFQIRVDLAMYMLHQRDMKCEEMTLEIVNLLAERDTLQLKLSNTLRQLEAKNAQTGSPTEATGSPSSSASENVTNTPVAGSTVSIAAEDDLNEKLSQLQTVSHSKDKNIKEEREQRLRQIEKLQQDIAKMPSAAVSELVGSDLTMSCPSTNSSGYNSSSSTSSNISSSSSCISSSNNPLTSSTSSNTSSASSTINCCRSVKLQCDEDSNEFVDNLCLNNNNEAATSSANIQLQQQQQNNIYVNNLINRSLDYVNTATEDPTFLTDRCLENALKAEEKRPQPICTYFKTVQRILHHQCVKLLQNG</sequence>
<evidence type="ECO:0000313" key="3">
    <source>
        <dbReference type="Proteomes" id="UP000299102"/>
    </source>
</evidence>
<dbReference type="Proteomes" id="UP000299102">
    <property type="component" value="Unassembled WGS sequence"/>
</dbReference>
<keyword evidence="3" id="KW-1185">Reference proteome</keyword>
<proteinExistence type="predicted"/>
<organism evidence="2 3">
    <name type="scientific">Eumeta variegata</name>
    <name type="common">Bagworm moth</name>
    <name type="synonym">Eumeta japonica</name>
    <dbReference type="NCBI Taxonomy" id="151549"/>
    <lineage>
        <taxon>Eukaryota</taxon>
        <taxon>Metazoa</taxon>
        <taxon>Ecdysozoa</taxon>
        <taxon>Arthropoda</taxon>
        <taxon>Hexapoda</taxon>
        <taxon>Insecta</taxon>
        <taxon>Pterygota</taxon>
        <taxon>Neoptera</taxon>
        <taxon>Endopterygota</taxon>
        <taxon>Lepidoptera</taxon>
        <taxon>Glossata</taxon>
        <taxon>Ditrysia</taxon>
        <taxon>Tineoidea</taxon>
        <taxon>Psychidae</taxon>
        <taxon>Oiketicinae</taxon>
        <taxon>Eumeta</taxon>
    </lineage>
</organism>
<evidence type="ECO:0000256" key="1">
    <source>
        <dbReference type="SAM" id="MobiDB-lite"/>
    </source>
</evidence>
<feature type="region of interest" description="Disordered" evidence="1">
    <location>
        <begin position="102"/>
        <end position="128"/>
    </location>
</feature>
<dbReference type="OrthoDB" id="306099at2759"/>
<dbReference type="STRING" id="151549.A0A4C2AEB0"/>
<gene>
    <name evidence="2" type="primary">lva</name>
    <name evidence="2" type="ORF">EVAR_72306_1</name>
</gene>
<name>A0A4C2AEB0_EUMVA</name>
<dbReference type="AlphaFoldDB" id="A0A4C2AEB0"/>
<accession>A0A4C2AEB0</accession>
<comment type="caution">
    <text evidence="2">The sequence shown here is derived from an EMBL/GenBank/DDBJ whole genome shotgun (WGS) entry which is preliminary data.</text>
</comment>
<dbReference type="EMBL" id="BGZK01002946">
    <property type="protein sequence ID" value="GBP97514.1"/>
    <property type="molecule type" value="Genomic_DNA"/>
</dbReference>
<evidence type="ECO:0000313" key="2">
    <source>
        <dbReference type="EMBL" id="GBP97514.1"/>
    </source>
</evidence>